<organism evidence="2 3">
    <name type="scientific">Thalassospira profundimaris</name>
    <dbReference type="NCBI Taxonomy" id="502049"/>
    <lineage>
        <taxon>Bacteria</taxon>
        <taxon>Pseudomonadati</taxon>
        <taxon>Pseudomonadota</taxon>
        <taxon>Alphaproteobacteria</taxon>
        <taxon>Rhodospirillales</taxon>
        <taxon>Thalassospiraceae</taxon>
        <taxon>Thalassospira</taxon>
    </lineage>
</organism>
<feature type="coiled-coil region" evidence="1">
    <location>
        <begin position="22"/>
        <end position="49"/>
    </location>
</feature>
<comment type="caution">
    <text evidence="2">The sequence shown here is derived from an EMBL/GenBank/DDBJ whole genome shotgun (WGS) entry which is preliminary data.</text>
</comment>
<dbReference type="RefSeq" id="WP_114100182.1">
    <property type="nucleotide sequence ID" value="NZ_JPWI01000026.1"/>
</dbReference>
<evidence type="ECO:0000313" key="2">
    <source>
        <dbReference type="EMBL" id="RCK40978.1"/>
    </source>
</evidence>
<accession>A0A367WHS4</accession>
<proteinExistence type="predicted"/>
<reference evidence="2 3" key="1">
    <citation type="submission" date="2014-07" db="EMBL/GenBank/DDBJ databases">
        <title>Draft genome sequence of Thalassospira profundimaris PR54-5.</title>
        <authorList>
            <person name="Lai Q."/>
            <person name="Shao Z."/>
        </authorList>
    </citation>
    <scope>NUCLEOTIDE SEQUENCE [LARGE SCALE GENOMIC DNA]</scope>
    <source>
        <strain evidence="2 3">PR54-5</strain>
    </source>
</reference>
<gene>
    <name evidence="2" type="ORF">TH30_22425</name>
</gene>
<keyword evidence="1" id="KW-0175">Coiled coil</keyword>
<evidence type="ECO:0000313" key="3">
    <source>
        <dbReference type="Proteomes" id="UP000252255"/>
    </source>
</evidence>
<dbReference type="EMBL" id="JPWI01000026">
    <property type="protein sequence ID" value="RCK40978.1"/>
    <property type="molecule type" value="Genomic_DNA"/>
</dbReference>
<sequence>MKQVLKQIAYRLPMVRQVLLELDTLRKNQASLLRERDELSREREKLFSRLNSGNGTEAKYLPDADELKIYF</sequence>
<evidence type="ECO:0000256" key="1">
    <source>
        <dbReference type="SAM" id="Coils"/>
    </source>
</evidence>
<protein>
    <submittedName>
        <fullName evidence="2">Uncharacterized protein</fullName>
    </submittedName>
</protein>
<name>A0A367WHS4_9PROT</name>
<dbReference type="AlphaFoldDB" id="A0A367WHS4"/>
<dbReference type="Proteomes" id="UP000252255">
    <property type="component" value="Unassembled WGS sequence"/>
</dbReference>